<keyword evidence="9" id="KW-1185">Reference proteome</keyword>
<accession>A0A917WUJ7</accession>
<dbReference type="InterPro" id="IPR029036">
    <property type="entry name" value="P5CR_dimer"/>
</dbReference>
<dbReference type="SUPFAM" id="SSF48179">
    <property type="entry name" value="6-phosphogluconate dehydrogenase C-terminal domain-like"/>
    <property type="match status" value="1"/>
</dbReference>
<sequence length="264" mass="28349">MTESSKKILFIGAGRMAQAIIAGLNKTDMTIVASNNGDAKRLEEVEQKFGVMTTDSWKEEIEDADMIVLAMPPEAHESVLKEVELFVKDQFIVTLAAGIDPTYLEAKLPEGTPVAWVMPNPAASLGKSVSLYTLGKHVGEHHEKMLEALLDSIGSSEKVTEDQVHALTPITGSGSAFIYRMANSLVTSAIDTGVTEEKARKLVADMIHGAAAMLQTGEPPKKLIDQVASPGGVTAAGLEVMDEGQFDQMMQDVVTACHIRARNN</sequence>
<protein>
    <recommendedName>
        <fullName evidence="2 3">Pyrroline-5-carboxylate reductase</fullName>
        <shortName evidence="2">P5C reductase</shortName>
        <shortName evidence="2">P5CR</shortName>
        <ecNumber evidence="2 3">1.5.1.2</ecNumber>
    </recommendedName>
    <alternativeName>
        <fullName evidence="2">PCA reductase</fullName>
    </alternativeName>
</protein>
<dbReference type="Gene3D" id="1.10.3730.10">
    <property type="entry name" value="ProC C-terminal domain-like"/>
    <property type="match status" value="1"/>
</dbReference>
<reference evidence="8" key="1">
    <citation type="journal article" date="2014" name="Int. J. Syst. Evol. Microbiol.">
        <title>Complete genome sequence of Corynebacterium casei LMG S-19264T (=DSM 44701T), isolated from a smear-ripened cheese.</title>
        <authorList>
            <consortium name="US DOE Joint Genome Institute (JGI-PGF)"/>
            <person name="Walter F."/>
            <person name="Albersmeier A."/>
            <person name="Kalinowski J."/>
            <person name="Ruckert C."/>
        </authorList>
    </citation>
    <scope>NUCLEOTIDE SEQUENCE</scope>
    <source>
        <strain evidence="8">CGMCC 1.6333</strain>
    </source>
</reference>
<dbReference type="GO" id="GO:0004735">
    <property type="term" value="F:pyrroline-5-carboxylate reductase activity"/>
    <property type="evidence" value="ECO:0007669"/>
    <property type="project" value="UniProtKB-UniRule"/>
</dbReference>
<evidence type="ECO:0000256" key="2">
    <source>
        <dbReference type="HAMAP-Rule" id="MF_01925"/>
    </source>
</evidence>
<comment type="similarity">
    <text evidence="1 2 5">Belongs to the pyrroline-5-carboxylate reductase family.</text>
</comment>
<keyword evidence="2 5" id="KW-0028">Amino-acid biosynthesis</keyword>
<dbReference type="EC" id="1.5.1.2" evidence="2 3"/>
<comment type="function">
    <text evidence="2">Catalyzes the reduction of 1-pyrroline-5-carboxylate (PCA) to L-proline.</text>
</comment>
<dbReference type="InterPro" id="IPR000304">
    <property type="entry name" value="Pyrroline-COOH_reductase"/>
</dbReference>
<feature type="binding site" evidence="4">
    <location>
        <begin position="70"/>
        <end position="73"/>
    </location>
    <ligand>
        <name>NADP(+)</name>
        <dbReference type="ChEBI" id="CHEBI:58349"/>
    </ligand>
</feature>
<keyword evidence="2 5" id="KW-0560">Oxidoreductase</keyword>
<name>A0A917WUJ7_9BACI</name>
<dbReference type="AlphaFoldDB" id="A0A917WUJ7"/>
<dbReference type="HAMAP" id="MF_01925">
    <property type="entry name" value="P5C_reductase"/>
    <property type="match status" value="1"/>
</dbReference>
<evidence type="ECO:0000259" key="7">
    <source>
        <dbReference type="Pfam" id="PF14748"/>
    </source>
</evidence>
<dbReference type="Pfam" id="PF14748">
    <property type="entry name" value="P5CR_dimer"/>
    <property type="match status" value="1"/>
</dbReference>
<feature type="domain" description="Pyrroline-5-carboxylate reductase dimerisation" evidence="7">
    <location>
        <begin position="161"/>
        <end position="262"/>
    </location>
</feature>
<dbReference type="NCBIfam" id="TIGR00112">
    <property type="entry name" value="proC"/>
    <property type="match status" value="1"/>
</dbReference>
<dbReference type="PANTHER" id="PTHR11645:SF49">
    <property type="entry name" value="PYRROLINE-5-CARBOXYLATE REDUCTASE 1"/>
    <property type="match status" value="1"/>
</dbReference>
<dbReference type="SUPFAM" id="SSF51735">
    <property type="entry name" value="NAD(P)-binding Rossmann-fold domains"/>
    <property type="match status" value="1"/>
</dbReference>
<feature type="binding site" evidence="4">
    <location>
        <begin position="11"/>
        <end position="16"/>
    </location>
    <ligand>
        <name>NADP(+)</name>
        <dbReference type="ChEBI" id="CHEBI:58349"/>
    </ligand>
</feature>
<dbReference type="GO" id="GO:0005737">
    <property type="term" value="C:cytoplasm"/>
    <property type="evidence" value="ECO:0007669"/>
    <property type="project" value="UniProtKB-SubCell"/>
</dbReference>
<reference evidence="8" key="2">
    <citation type="submission" date="2020-09" db="EMBL/GenBank/DDBJ databases">
        <authorList>
            <person name="Sun Q."/>
            <person name="Zhou Y."/>
        </authorList>
    </citation>
    <scope>NUCLEOTIDE SEQUENCE</scope>
    <source>
        <strain evidence="8">CGMCC 1.6333</strain>
    </source>
</reference>
<evidence type="ECO:0000256" key="3">
    <source>
        <dbReference type="NCBIfam" id="TIGR00112"/>
    </source>
</evidence>
<dbReference type="GO" id="GO:0055129">
    <property type="term" value="P:L-proline biosynthetic process"/>
    <property type="evidence" value="ECO:0007669"/>
    <property type="project" value="UniProtKB-UniRule"/>
</dbReference>
<comment type="catalytic activity">
    <reaction evidence="2">
        <text>L-proline + NAD(+) = (S)-1-pyrroline-5-carboxylate + NADH + 2 H(+)</text>
        <dbReference type="Rhea" id="RHEA:14105"/>
        <dbReference type="ChEBI" id="CHEBI:15378"/>
        <dbReference type="ChEBI" id="CHEBI:17388"/>
        <dbReference type="ChEBI" id="CHEBI:57540"/>
        <dbReference type="ChEBI" id="CHEBI:57945"/>
        <dbReference type="ChEBI" id="CHEBI:60039"/>
        <dbReference type="EC" id="1.5.1.2"/>
    </reaction>
</comment>
<dbReference type="Proteomes" id="UP000618460">
    <property type="component" value="Unassembled WGS sequence"/>
</dbReference>
<dbReference type="PIRSF" id="PIRSF000193">
    <property type="entry name" value="Pyrrol-5-carb_rd"/>
    <property type="match status" value="1"/>
</dbReference>
<dbReference type="InterPro" id="IPR008927">
    <property type="entry name" value="6-PGluconate_DH-like_C_sf"/>
</dbReference>
<evidence type="ECO:0000313" key="8">
    <source>
        <dbReference type="EMBL" id="GGM33667.1"/>
    </source>
</evidence>
<dbReference type="OrthoDB" id="9805754at2"/>
<comment type="caution">
    <text evidence="8">The sequence shown here is derived from an EMBL/GenBank/DDBJ whole genome shotgun (WGS) entry which is preliminary data.</text>
</comment>
<evidence type="ECO:0000256" key="5">
    <source>
        <dbReference type="RuleBase" id="RU003903"/>
    </source>
</evidence>
<dbReference type="RefSeq" id="WP_117155299.1">
    <property type="nucleotide sequence ID" value="NZ_BMLG01000010.1"/>
</dbReference>
<evidence type="ECO:0000259" key="6">
    <source>
        <dbReference type="Pfam" id="PF03807"/>
    </source>
</evidence>
<comment type="subcellular location">
    <subcellularLocation>
        <location evidence="2">Cytoplasm</location>
    </subcellularLocation>
</comment>
<evidence type="ECO:0000256" key="4">
    <source>
        <dbReference type="PIRSR" id="PIRSR000193-1"/>
    </source>
</evidence>
<dbReference type="InterPro" id="IPR028939">
    <property type="entry name" value="P5C_Rdtase_cat_N"/>
</dbReference>
<comment type="pathway">
    <text evidence="2 5">Amino-acid biosynthesis; L-proline biosynthesis; L-proline from L-glutamate 5-semialdehyde: step 1/1.</text>
</comment>
<dbReference type="PANTHER" id="PTHR11645">
    <property type="entry name" value="PYRROLINE-5-CARBOXYLATE REDUCTASE"/>
    <property type="match status" value="1"/>
</dbReference>
<evidence type="ECO:0000256" key="1">
    <source>
        <dbReference type="ARBA" id="ARBA00005525"/>
    </source>
</evidence>
<proteinExistence type="inferred from homology"/>
<dbReference type="InterPro" id="IPR053790">
    <property type="entry name" value="P5CR-like_CS"/>
</dbReference>
<dbReference type="InterPro" id="IPR036291">
    <property type="entry name" value="NAD(P)-bd_dom_sf"/>
</dbReference>
<organism evidence="8 9">
    <name type="scientific">Paraliobacillus quinghaiensis</name>
    <dbReference type="NCBI Taxonomy" id="470815"/>
    <lineage>
        <taxon>Bacteria</taxon>
        <taxon>Bacillati</taxon>
        <taxon>Bacillota</taxon>
        <taxon>Bacilli</taxon>
        <taxon>Bacillales</taxon>
        <taxon>Bacillaceae</taxon>
        <taxon>Paraliobacillus</taxon>
    </lineage>
</organism>
<dbReference type="Gene3D" id="3.40.50.720">
    <property type="entry name" value="NAD(P)-binding Rossmann-like Domain"/>
    <property type="match status" value="1"/>
</dbReference>
<comment type="catalytic activity">
    <reaction evidence="2 5">
        <text>L-proline + NADP(+) = (S)-1-pyrroline-5-carboxylate + NADPH + 2 H(+)</text>
        <dbReference type="Rhea" id="RHEA:14109"/>
        <dbReference type="ChEBI" id="CHEBI:15378"/>
        <dbReference type="ChEBI" id="CHEBI:17388"/>
        <dbReference type="ChEBI" id="CHEBI:57783"/>
        <dbReference type="ChEBI" id="CHEBI:58349"/>
        <dbReference type="ChEBI" id="CHEBI:60039"/>
        <dbReference type="EC" id="1.5.1.2"/>
    </reaction>
</comment>
<keyword evidence="2 5" id="KW-0641">Proline biosynthesis</keyword>
<dbReference type="EMBL" id="BMLG01000010">
    <property type="protein sequence ID" value="GGM33667.1"/>
    <property type="molecule type" value="Genomic_DNA"/>
</dbReference>
<evidence type="ECO:0000313" key="9">
    <source>
        <dbReference type="Proteomes" id="UP000618460"/>
    </source>
</evidence>
<keyword evidence="2" id="KW-0963">Cytoplasm</keyword>
<dbReference type="Pfam" id="PF03807">
    <property type="entry name" value="F420_oxidored"/>
    <property type="match status" value="1"/>
</dbReference>
<feature type="domain" description="Pyrroline-5-carboxylate reductase catalytic N-terminal" evidence="6">
    <location>
        <begin position="7"/>
        <end position="98"/>
    </location>
</feature>
<keyword evidence="2 4" id="KW-0521">NADP</keyword>
<gene>
    <name evidence="2 8" type="primary">proC</name>
    <name evidence="8" type="ORF">GCM10011351_19600</name>
</gene>
<dbReference type="PROSITE" id="PS00521">
    <property type="entry name" value="P5CR"/>
    <property type="match status" value="1"/>
</dbReference>